<organism evidence="1 2">
    <name type="scientific">Streptoalloteichus hindustanus</name>
    <dbReference type="NCBI Taxonomy" id="2017"/>
    <lineage>
        <taxon>Bacteria</taxon>
        <taxon>Bacillati</taxon>
        <taxon>Actinomycetota</taxon>
        <taxon>Actinomycetes</taxon>
        <taxon>Pseudonocardiales</taxon>
        <taxon>Pseudonocardiaceae</taxon>
        <taxon>Streptoalloteichus</taxon>
    </lineage>
</organism>
<protein>
    <submittedName>
        <fullName evidence="1">Uncharacterized protein</fullName>
    </submittedName>
</protein>
<dbReference type="EMBL" id="FQVN01000008">
    <property type="protein sequence ID" value="SHG34308.1"/>
    <property type="molecule type" value="Genomic_DNA"/>
</dbReference>
<sequence length="118" mass="12379">MTNQPRGIHITGSTVVGANLGGRNNKVDVGDVTIGGPARTDELRALVARLRAELAAHANDPAYAKADAHAELLAEELAAERPDPQRVRGRWDRLRGLLTALTAGGAIAEIADGISKLL</sequence>
<keyword evidence="2" id="KW-1185">Reference proteome</keyword>
<dbReference type="AlphaFoldDB" id="A0A1M5J110"/>
<dbReference type="RefSeq" id="WP_073487047.1">
    <property type="nucleotide sequence ID" value="NZ_FQVN01000008.1"/>
</dbReference>
<gene>
    <name evidence="1" type="ORF">SAMN05444320_10891</name>
</gene>
<accession>A0A1M5J110</accession>
<evidence type="ECO:0000313" key="2">
    <source>
        <dbReference type="Proteomes" id="UP000184501"/>
    </source>
</evidence>
<evidence type="ECO:0000313" key="1">
    <source>
        <dbReference type="EMBL" id="SHG34308.1"/>
    </source>
</evidence>
<proteinExistence type="predicted"/>
<name>A0A1M5J110_STRHI</name>
<dbReference type="Proteomes" id="UP000184501">
    <property type="component" value="Unassembled WGS sequence"/>
</dbReference>
<reference evidence="1 2" key="1">
    <citation type="submission" date="2016-11" db="EMBL/GenBank/DDBJ databases">
        <authorList>
            <person name="Jaros S."/>
            <person name="Januszkiewicz K."/>
            <person name="Wedrychowicz H."/>
        </authorList>
    </citation>
    <scope>NUCLEOTIDE SEQUENCE [LARGE SCALE GENOMIC DNA]</scope>
    <source>
        <strain evidence="1 2">DSM 44523</strain>
    </source>
</reference>